<proteinExistence type="predicted"/>
<feature type="domain" description="HTH gntR-type" evidence="4">
    <location>
        <begin position="8"/>
        <end position="76"/>
    </location>
</feature>
<organism evidence="5">
    <name type="scientific">uncultured spirochete</name>
    <dbReference type="NCBI Taxonomy" id="156406"/>
    <lineage>
        <taxon>Bacteria</taxon>
        <taxon>Pseudomonadati</taxon>
        <taxon>Spirochaetota</taxon>
        <taxon>Spirochaetia</taxon>
        <taxon>Spirochaetales</taxon>
        <taxon>environmental samples</taxon>
    </lineage>
</organism>
<evidence type="ECO:0000313" key="5">
    <source>
        <dbReference type="EMBL" id="SLM18517.1"/>
    </source>
</evidence>
<dbReference type="InterPro" id="IPR000524">
    <property type="entry name" value="Tscrpt_reg_HTH_GntR"/>
</dbReference>
<dbReference type="SUPFAM" id="SSF46785">
    <property type="entry name" value="Winged helix' DNA-binding domain"/>
    <property type="match status" value="1"/>
</dbReference>
<dbReference type="EMBL" id="FWDO01000005">
    <property type="protein sequence ID" value="SLM18517.1"/>
    <property type="molecule type" value="Genomic_DNA"/>
</dbReference>
<dbReference type="SMART" id="SM00895">
    <property type="entry name" value="FCD"/>
    <property type="match status" value="1"/>
</dbReference>
<dbReference type="InterPro" id="IPR008920">
    <property type="entry name" value="TF_FadR/GntR_C"/>
</dbReference>
<dbReference type="Pfam" id="PF07729">
    <property type="entry name" value="FCD"/>
    <property type="match status" value="1"/>
</dbReference>
<dbReference type="PANTHER" id="PTHR43537:SF5">
    <property type="entry name" value="UXU OPERON TRANSCRIPTIONAL REGULATOR"/>
    <property type="match status" value="1"/>
</dbReference>
<dbReference type="Pfam" id="PF00392">
    <property type="entry name" value="GntR"/>
    <property type="match status" value="1"/>
</dbReference>
<dbReference type="GO" id="GO:0003700">
    <property type="term" value="F:DNA-binding transcription factor activity"/>
    <property type="evidence" value="ECO:0007669"/>
    <property type="project" value="InterPro"/>
</dbReference>
<dbReference type="Gene3D" id="1.20.120.530">
    <property type="entry name" value="GntR ligand-binding domain-like"/>
    <property type="match status" value="1"/>
</dbReference>
<dbReference type="InterPro" id="IPR036390">
    <property type="entry name" value="WH_DNA-bd_sf"/>
</dbReference>
<dbReference type="SUPFAM" id="SSF48008">
    <property type="entry name" value="GntR ligand-binding domain-like"/>
    <property type="match status" value="1"/>
</dbReference>
<dbReference type="PANTHER" id="PTHR43537">
    <property type="entry name" value="TRANSCRIPTIONAL REGULATOR, GNTR FAMILY"/>
    <property type="match status" value="1"/>
</dbReference>
<evidence type="ECO:0000256" key="1">
    <source>
        <dbReference type="ARBA" id="ARBA00023015"/>
    </source>
</evidence>
<name>A0A3P3XQE8_9SPIR</name>
<dbReference type="InterPro" id="IPR036388">
    <property type="entry name" value="WH-like_DNA-bd_sf"/>
</dbReference>
<reference evidence="5" key="1">
    <citation type="submission" date="2017-02" db="EMBL/GenBank/DDBJ databases">
        <authorList>
            <person name="Regsiter A."/>
            <person name="William W."/>
        </authorList>
    </citation>
    <scope>NUCLEOTIDE SEQUENCE</scope>
    <source>
        <strain evidence="5">BdmA 4</strain>
    </source>
</reference>
<dbReference type="SMART" id="SM00345">
    <property type="entry name" value="HTH_GNTR"/>
    <property type="match status" value="1"/>
</dbReference>
<keyword evidence="1" id="KW-0805">Transcription regulation</keyword>
<keyword evidence="3" id="KW-0804">Transcription</keyword>
<evidence type="ECO:0000256" key="2">
    <source>
        <dbReference type="ARBA" id="ARBA00023125"/>
    </source>
</evidence>
<keyword evidence="2" id="KW-0238">DNA-binding</keyword>
<sequence length="219" mass="24822">MLKRANRSTLHGDIMQQMIKAIQEKQWAPGSKLPSELELAETFGVSRTSIREVLKALAHSGVLEAHPGKGTFLSPSAEEILSGTKLTAAMFSEYSYTELIEVRRLLEGQAVYWAAERASPEDIARLEEILKGNEGETSFDIHDKFHTAIVEMSGNRLLIKLMASLRDEIVAQREFHNVVLPDTDRQQQWQIFEAIKSRSPKKAFDAMMKHINVFWEKLA</sequence>
<dbReference type="CDD" id="cd07377">
    <property type="entry name" value="WHTH_GntR"/>
    <property type="match status" value="1"/>
</dbReference>
<dbReference type="PRINTS" id="PR00035">
    <property type="entry name" value="HTHGNTR"/>
</dbReference>
<evidence type="ECO:0000256" key="3">
    <source>
        <dbReference type="ARBA" id="ARBA00023163"/>
    </source>
</evidence>
<evidence type="ECO:0000259" key="4">
    <source>
        <dbReference type="PROSITE" id="PS50949"/>
    </source>
</evidence>
<dbReference type="InterPro" id="IPR011711">
    <property type="entry name" value="GntR_C"/>
</dbReference>
<dbReference type="AlphaFoldDB" id="A0A3P3XQE8"/>
<protein>
    <recommendedName>
        <fullName evidence="4">HTH gntR-type domain-containing protein</fullName>
    </recommendedName>
</protein>
<accession>A0A3P3XQE8</accession>
<dbReference type="PROSITE" id="PS50949">
    <property type="entry name" value="HTH_GNTR"/>
    <property type="match status" value="1"/>
</dbReference>
<dbReference type="Gene3D" id="1.10.10.10">
    <property type="entry name" value="Winged helix-like DNA-binding domain superfamily/Winged helix DNA-binding domain"/>
    <property type="match status" value="1"/>
</dbReference>
<gene>
    <name evidence="5" type="ORF">SPIRO4BDMA_50032</name>
</gene>
<dbReference type="GO" id="GO:0003677">
    <property type="term" value="F:DNA binding"/>
    <property type="evidence" value="ECO:0007669"/>
    <property type="project" value="UniProtKB-KW"/>
</dbReference>